<sequence>FQSLRKMHFQIQNQRDLDFINMWVCCCLILHNMIIEIEEDLGVHSSNNEFMQEA</sequence>
<name>A0A0C2YZS5_9AGAM</name>
<feature type="non-terminal residue" evidence="1">
    <location>
        <position position="1"/>
    </location>
</feature>
<feature type="non-terminal residue" evidence="1">
    <location>
        <position position="54"/>
    </location>
</feature>
<dbReference type="OrthoDB" id="2619330at2759"/>
<dbReference type="HOGENOM" id="CLU_201513_1_0_1"/>
<reference evidence="1 2" key="1">
    <citation type="submission" date="2014-04" db="EMBL/GenBank/DDBJ databases">
        <authorList>
            <consortium name="DOE Joint Genome Institute"/>
            <person name="Kuo A."/>
            <person name="Kohler A."/>
            <person name="Nagy L.G."/>
            <person name="Floudas D."/>
            <person name="Copeland A."/>
            <person name="Barry K.W."/>
            <person name="Cichocki N."/>
            <person name="Veneault-Fourrey C."/>
            <person name="LaButti K."/>
            <person name="Lindquist E.A."/>
            <person name="Lipzen A."/>
            <person name="Lundell T."/>
            <person name="Morin E."/>
            <person name="Murat C."/>
            <person name="Sun H."/>
            <person name="Tunlid A."/>
            <person name="Henrissat B."/>
            <person name="Grigoriev I.V."/>
            <person name="Hibbett D.S."/>
            <person name="Martin F."/>
            <person name="Nordberg H.P."/>
            <person name="Cantor M.N."/>
            <person name="Hua S.X."/>
        </authorList>
    </citation>
    <scope>NUCLEOTIDE SEQUENCE [LARGE SCALE GENOMIC DNA]</scope>
    <source>
        <strain evidence="1 2">Foug A</strain>
    </source>
</reference>
<organism evidence="1 2">
    <name type="scientific">Scleroderma citrinum Foug A</name>
    <dbReference type="NCBI Taxonomy" id="1036808"/>
    <lineage>
        <taxon>Eukaryota</taxon>
        <taxon>Fungi</taxon>
        <taxon>Dikarya</taxon>
        <taxon>Basidiomycota</taxon>
        <taxon>Agaricomycotina</taxon>
        <taxon>Agaricomycetes</taxon>
        <taxon>Agaricomycetidae</taxon>
        <taxon>Boletales</taxon>
        <taxon>Sclerodermatineae</taxon>
        <taxon>Sclerodermataceae</taxon>
        <taxon>Scleroderma</taxon>
    </lineage>
</organism>
<evidence type="ECO:0000313" key="2">
    <source>
        <dbReference type="Proteomes" id="UP000053989"/>
    </source>
</evidence>
<gene>
    <name evidence="1" type="ORF">SCLCIDRAFT_39149</name>
</gene>
<accession>A0A0C2YZS5</accession>
<dbReference type="EMBL" id="KN822141">
    <property type="protein sequence ID" value="KIM55073.1"/>
    <property type="molecule type" value="Genomic_DNA"/>
</dbReference>
<evidence type="ECO:0008006" key="3">
    <source>
        <dbReference type="Google" id="ProtNLM"/>
    </source>
</evidence>
<proteinExistence type="predicted"/>
<keyword evidence="2" id="KW-1185">Reference proteome</keyword>
<reference evidence="2" key="2">
    <citation type="submission" date="2015-01" db="EMBL/GenBank/DDBJ databases">
        <title>Evolutionary Origins and Diversification of the Mycorrhizal Mutualists.</title>
        <authorList>
            <consortium name="DOE Joint Genome Institute"/>
            <consortium name="Mycorrhizal Genomics Consortium"/>
            <person name="Kohler A."/>
            <person name="Kuo A."/>
            <person name="Nagy L.G."/>
            <person name="Floudas D."/>
            <person name="Copeland A."/>
            <person name="Barry K.W."/>
            <person name="Cichocki N."/>
            <person name="Veneault-Fourrey C."/>
            <person name="LaButti K."/>
            <person name="Lindquist E.A."/>
            <person name="Lipzen A."/>
            <person name="Lundell T."/>
            <person name="Morin E."/>
            <person name="Murat C."/>
            <person name="Riley R."/>
            <person name="Ohm R."/>
            <person name="Sun H."/>
            <person name="Tunlid A."/>
            <person name="Henrissat B."/>
            <person name="Grigoriev I.V."/>
            <person name="Hibbett D.S."/>
            <person name="Martin F."/>
        </authorList>
    </citation>
    <scope>NUCLEOTIDE SEQUENCE [LARGE SCALE GENOMIC DNA]</scope>
    <source>
        <strain evidence="2">Foug A</strain>
    </source>
</reference>
<dbReference type="Proteomes" id="UP000053989">
    <property type="component" value="Unassembled WGS sequence"/>
</dbReference>
<evidence type="ECO:0000313" key="1">
    <source>
        <dbReference type="EMBL" id="KIM55073.1"/>
    </source>
</evidence>
<protein>
    <recommendedName>
        <fullName evidence="3">DDE Tnp4 domain-containing protein</fullName>
    </recommendedName>
</protein>
<dbReference type="InParanoid" id="A0A0C2YZS5"/>
<dbReference type="AlphaFoldDB" id="A0A0C2YZS5"/>